<name>A0A9P7W047_9AGAR</name>
<keyword evidence="3" id="KW-1185">Reference proteome</keyword>
<dbReference type="AlphaFoldDB" id="A0A9P7W047"/>
<protein>
    <submittedName>
        <fullName evidence="2">Uncharacterized protein</fullName>
    </submittedName>
</protein>
<dbReference type="Proteomes" id="UP000812287">
    <property type="component" value="Unassembled WGS sequence"/>
</dbReference>
<feature type="compositionally biased region" description="Basic and acidic residues" evidence="1">
    <location>
        <begin position="160"/>
        <end position="179"/>
    </location>
</feature>
<evidence type="ECO:0000313" key="3">
    <source>
        <dbReference type="Proteomes" id="UP000812287"/>
    </source>
</evidence>
<feature type="compositionally biased region" description="Polar residues" evidence="1">
    <location>
        <begin position="116"/>
        <end position="136"/>
    </location>
</feature>
<reference evidence="2" key="1">
    <citation type="submission" date="2020-11" db="EMBL/GenBank/DDBJ databases">
        <title>Adaptations for nitrogen fixation in a non-lichenized fungal sporocarp promotes dispersal by wood-feeding termites.</title>
        <authorList>
            <consortium name="DOE Joint Genome Institute"/>
            <person name="Koch R.A."/>
            <person name="Yoon G."/>
            <person name="Arayal U."/>
            <person name="Lail K."/>
            <person name="Amirebrahimi M."/>
            <person name="Labutti K."/>
            <person name="Lipzen A."/>
            <person name="Riley R."/>
            <person name="Barry K."/>
            <person name="Henrissat B."/>
            <person name="Grigoriev I.V."/>
            <person name="Herr J.R."/>
            <person name="Aime M.C."/>
        </authorList>
    </citation>
    <scope>NUCLEOTIDE SEQUENCE</scope>
    <source>
        <strain evidence="2">MCA 3950</strain>
    </source>
</reference>
<accession>A0A9P7W047</accession>
<organism evidence="2 3">
    <name type="scientific">Guyanagaster necrorhizus</name>
    <dbReference type="NCBI Taxonomy" id="856835"/>
    <lineage>
        <taxon>Eukaryota</taxon>
        <taxon>Fungi</taxon>
        <taxon>Dikarya</taxon>
        <taxon>Basidiomycota</taxon>
        <taxon>Agaricomycotina</taxon>
        <taxon>Agaricomycetes</taxon>
        <taxon>Agaricomycetidae</taxon>
        <taxon>Agaricales</taxon>
        <taxon>Marasmiineae</taxon>
        <taxon>Physalacriaceae</taxon>
        <taxon>Guyanagaster</taxon>
    </lineage>
</organism>
<gene>
    <name evidence="2" type="ORF">BT62DRAFT_992109</name>
</gene>
<comment type="caution">
    <text evidence="2">The sequence shown here is derived from an EMBL/GenBank/DDBJ whole genome shotgun (WGS) entry which is preliminary data.</text>
</comment>
<dbReference type="GeneID" id="66112620"/>
<evidence type="ECO:0000256" key="1">
    <source>
        <dbReference type="SAM" id="MobiDB-lite"/>
    </source>
</evidence>
<proteinExistence type="predicted"/>
<dbReference type="EMBL" id="MU250528">
    <property type="protein sequence ID" value="KAG7448946.1"/>
    <property type="molecule type" value="Genomic_DNA"/>
</dbReference>
<feature type="region of interest" description="Disordered" evidence="1">
    <location>
        <begin position="61"/>
        <end position="86"/>
    </location>
</feature>
<feature type="compositionally biased region" description="Basic and acidic residues" evidence="1">
    <location>
        <begin position="68"/>
        <end position="80"/>
    </location>
</feature>
<dbReference type="RefSeq" id="XP_043042446.1">
    <property type="nucleotide sequence ID" value="XM_043190323.1"/>
</dbReference>
<sequence>MKTKVWDWGTLPKKRWWGTGRTGWTWRVQCQGRRTTSVGTGGSSGKRRRVSGLTTMIADWIKPTRPPEPPRKVKEKEKESNLIWRQPPTYALNAPVSAVPPSAAPVLTTWALNPHTKGNQAVSDPTRQLVSASQPGPESDAMDIDPVAPQPKSQPKAKGRRWDGRRYRDCTQAKGKAERGSGCQI</sequence>
<feature type="region of interest" description="Disordered" evidence="1">
    <location>
        <begin position="116"/>
        <end position="185"/>
    </location>
</feature>
<evidence type="ECO:0000313" key="2">
    <source>
        <dbReference type="EMBL" id="KAG7448946.1"/>
    </source>
</evidence>